<evidence type="ECO:0000256" key="1">
    <source>
        <dbReference type="SAM" id="MobiDB-lite"/>
    </source>
</evidence>
<dbReference type="AlphaFoldDB" id="A0A9P7JW00"/>
<comment type="caution">
    <text evidence="2">The sequence shown here is derived from an EMBL/GenBank/DDBJ whole genome shotgun (WGS) entry which is preliminary data.</text>
</comment>
<feature type="region of interest" description="Disordered" evidence="1">
    <location>
        <begin position="240"/>
        <end position="291"/>
    </location>
</feature>
<gene>
    <name evidence="2" type="ORF">F5147DRAFT_771432</name>
</gene>
<keyword evidence="3" id="KW-1185">Reference proteome</keyword>
<organism evidence="2 3">
    <name type="scientific">Suillus discolor</name>
    <dbReference type="NCBI Taxonomy" id="1912936"/>
    <lineage>
        <taxon>Eukaryota</taxon>
        <taxon>Fungi</taxon>
        <taxon>Dikarya</taxon>
        <taxon>Basidiomycota</taxon>
        <taxon>Agaricomycotina</taxon>
        <taxon>Agaricomycetes</taxon>
        <taxon>Agaricomycetidae</taxon>
        <taxon>Boletales</taxon>
        <taxon>Suillineae</taxon>
        <taxon>Suillaceae</taxon>
        <taxon>Suillus</taxon>
    </lineage>
</organism>
<dbReference type="Proteomes" id="UP000823399">
    <property type="component" value="Unassembled WGS sequence"/>
</dbReference>
<protein>
    <submittedName>
        <fullName evidence="2">Uncharacterized protein</fullName>
    </submittedName>
</protein>
<proteinExistence type="predicted"/>
<dbReference type="EMBL" id="JABBWM010000015">
    <property type="protein sequence ID" value="KAG2112367.1"/>
    <property type="molecule type" value="Genomic_DNA"/>
</dbReference>
<name>A0A9P7JW00_9AGAM</name>
<feature type="compositionally biased region" description="Acidic residues" evidence="1">
    <location>
        <begin position="240"/>
        <end position="250"/>
    </location>
</feature>
<dbReference type="GeneID" id="64703507"/>
<feature type="compositionally biased region" description="Polar residues" evidence="1">
    <location>
        <begin position="253"/>
        <end position="289"/>
    </location>
</feature>
<evidence type="ECO:0000313" key="3">
    <source>
        <dbReference type="Proteomes" id="UP000823399"/>
    </source>
</evidence>
<sequence length="340" mass="38421">MRFRCSKLNAWNTFCWKKRQENQQSGATGKDVLQELVKDYRTEYQELADDKKAKLLLEYSRHKEMKALGIQISTKSKITDVTHTLKAVENELNNLRSHTRTEAMLYAMRRSTDLPLHGVSFATEGVDDFTSSVMNLDSQDLVSKMEGFAVQGMKVIIEGWPTNIPFTNLSQVSSTLPYLEMLLWKWRSTAIKWRQLDDEEFQELLKERNEKLENGEAWPSDGSGELNQCKKTYKSIETVDTDDEEADSTEDTPVTNINANTETSTNANINTDTSVNSNAKPSTFPSITNPGAFHDVDNGASNFDPTAFNFNPSALNFDPTTFNFDLTAFNFGLALGPQQF</sequence>
<accession>A0A9P7JW00</accession>
<evidence type="ECO:0000313" key="2">
    <source>
        <dbReference type="EMBL" id="KAG2112367.1"/>
    </source>
</evidence>
<dbReference type="RefSeq" id="XP_041295298.1">
    <property type="nucleotide sequence ID" value="XM_041441248.1"/>
</dbReference>
<reference evidence="2" key="1">
    <citation type="journal article" date="2020" name="New Phytol.">
        <title>Comparative genomics reveals dynamic genome evolution in host specialist ectomycorrhizal fungi.</title>
        <authorList>
            <person name="Lofgren L.A."/>
            <person name="Nguyen N.H."/>
            <person name="Vilgalys R."/>
            <person name="Ruytinx J."/>
            <person name="Liao H.L."/>
            <person name="Branco S."/>
            <person name="Kuo A."/>
            <person name="LaButti K."/>
            <person name="Lipzen A."/>
            <person name="Andreopoulos W."/>
            <person name="Pangilinan J."/>
            <person name="Riley R."/>
            <person name="Hundley H."/>
            <person name="Na H."/>
            <person name="Barry K."/>
            <person name="Grigoriev I.V."/>
            <person name="Stajich J.E."/>
            <person name="Kennedy P.G."/>
        </authorList>
    </citation>
    <scope>NUCLEOTIDE SEQUENCE</scope>
    <source>
        <strain evidence="2">FC423</strain>
    </source>
</reference>
<dbReference type="OrthoDB" id="2685591at2759"/>